<reference evidence="4 5" key="1">
    <citation type="submission" date="2019-03" db="EMBL/GenBank/DDBJ databases">
        <title>Sequencing 23 genomes of Wallemia ichthyophaga.</title>
        <authorList>
            <person name="Gostincar C."/>
        </authorList>
    </citation>
    <scope>NUCLEOTIDE SEQUENCE [LARGE SCALE GENOMIC DNA]</scope>
    <source>
        <strain evidence="4 5">EXF-8621</strain>
    </source>
</reference>
<feature type="coiled-coil region" evidence="2">
    <location>
        <begin position="44"/>
        <end position="71"/>
    </location>
</feature>
<comment type="similarity">
    <text evidence="1">Belongs to the TMA16 family.</text>
</comment>
<accession>A0A4T0G711</accession>
<name>A0A4T0G711_WALIC</name>
<dbReference type="EMBL" id="SPOF01000037">
    <property type="protein sequence ID" value="TIB09838.1"/>
    <property type="molecule type" value="Genomic_DNA"/>
</dbReference>
<evidence type="ECO:0000256" key="3">
    <source>
        <dbReference type="SAM" id="MobiDB-lite"/>
    </source>
</evidence>
<organism evidence="4 5">
    <name type="scientific">Wallemia ichthyophaga</name>
    <dbReference type="NCBI Taxonomy" id="245174"/>
    <lineage>
        <taxon>Eukaryota</taxon>
        <taxon>Fungi</taxon>
        <taxon>Dikarya</taxon>
        <taxon>Basidiomycota</taxon>
        <taxon>Wallemiomycotina</taxon>
        <taxon>Wallemiomycetes</taxon>
        <taxon>Wallemiales</taxon>
        <taxon>Wallemiaceae</taxon>
        <taxon>Wallemia</taxon>
    </lineage>
</organism>
<evidence type="ECO:0008006" key="6">
    <source>
        <dbReference type="Google" id="ProtNLM"/>
    </source>
</evidence>
<keyword evidence="2" id="KW-0175">Coiled coil</keyword>
<dbReference type="GO" id="GO:0005634">
    <property type="term" value="C:nucleus"/>
    <property type="evidence" value="ECO:0007669"/>
    <property type="project" value="TreeGrafter"/>
</dbReference>
<proteinExistence type="inferred from homology"/>
<dbReference type="PANTHER" id="PTHR13349:SF2">
    <property type="entry name" value="TRANSLATION MACHINERY-ASSOCIATED PROTEIN 16"/>
    <property type="match status" value="1"/>
</dbReference>
<evidence type="ECO:0000256" key="1">
    <source>
        <dbReference type="ARBA" id="ARBA00034127"/>
    </source>
</evidence>
<dbReference type="Gene3D" id="1.20.1440.170">
    <property type="entry name" value="Translation machinery-associated protein 16-like"/>
    <property type="match status" value="1"/>
</dbReference>
<evidence type="ECO:0000256" key="2">
    <source>
        <dbReference type="SAM" id="Coils"/>
    </source>
</evidence>
<sequence length="241" mass="27943">MVVVDVVGVHDTRFTSTIKGAKLTMKKIKNRESIHPGSRKAEQVTRVNLRLNKLDQKKKALNTDKSNKMARYHYLANRISQLEPQPTRISLEDLHSLVIQYIDRDDDIYNQLKSDREIRDSKLKRYSGKTAREGEIESRKERELSEFNSGFVVPDLTDNITMDLFKQFPSARKISKKTKGKTHSSQVNQDNSDNQQLDEDELSKHGLDFNYLPQLKLIRVYSNDNSRSDLFQSGQNPIYNK</sequence>
<feature type="region of interest" description="Disordered" evidence="3">
    <location>
        <begin position="175"/>
        <end position="197"/>
    </location>
</feature>
<feature type="compositionally biased region" description="Low complexity" evidence="3">
    <location>
        <begin position="184"/>
        <end position="195"/>
    </location>
</feature>
<dbReference type="Pfam" id="PF11176">
    <property type="entry name" value="Tma16"/>
    <property type="match status" value="1"/>
</dbReference>
<evidence type="ECO:0000313" key="5">
    <source>
        <dbReference type="Proteomes" id="UP000306954"/>
    </source>
</evidence>
<dbReference type="AlphaFoldDB" id="A0A4T0G711"/>
<comment type="caution">
    <text evidence="4">The sequence shown here is derived from an EMBL/GenBank/DDBJ whole genome shotgun (WGS) entry which is preliminary data.</text>
</comment>
<dbReference type="Proteomes" id="UP000306954">
    <property type="component" value="Unassembled WGS sequence"/>
</dbReference>
<evidence type="ECO:0000313" key="4">
    <source>
        <dbReference type="EMBL" id="TIB09838.1"/>
    </source>
</evidence>
<dbReference type="PANTHER" id="PTHR13349">
    <property type="entry name" value="TRANSLATION MACHINERY-ASSOCIATED PROTEIN 16"/>
    <property type="match status" value="1"/>
</dbReference>
<dbReference type="InterPro" id="IPR038356">
    <property type="entry name" value="Tma16_sf"/>
</dbReference>
<gene>
    <name evidence="4" type="ORF">E3P90_03122</name>
</gene>
<dbReference type="InterPro" id="IPR021346">
    <property type="entry name" value="Tma16"/>
</dbReference>
<protein>
    <recommendedName>
        <fullName evidence="6">Translation machinery-associated protein 16</fullName>
    </recommendedName>
</protein>